<evidence type="ECO:0000313" key="2">
    <source>
        <dbReference type="EMBL" id="AZQ64295.1"/>
    </source>
</evidence>
<dbReference type="PROSITE" id="PS50244">
    <property type="entry name" value="S5A_REDUCTASE"/>
    <property type="match status" value="1"/>
</dbReference>
<reference evidence="2 3" key="1">
    <citation type="submission" date="2018-12" db="EMBL/GenBank/DDBJ databases">
        <title>Flammeovirga pectinis sp. nov., isolated from the gut of the Korean scallop, Patinopecten yessoensis.</title>
        <authorList>
            <person name="Bae J.-W."/>
            <person name="Jeong Y.-S."/>
            <person name="Kang W."/>
        </authorList>
    </citation>
    <scope>NUCLEOTIDE SEQUENCE [LARGE SCALE GENOMIC DNA]</scope>
    <source>
        <strain evidence="2 3">L12M1</strain>
    </source>
</reference>
<evidence type="ECO:0000256" key="1">
    <source>
        <dbReference type="SAM" id="Phobius"/>
    </source>
</evidence>
<keyword evidence="1" id="KW-0812">Transmembrane</keyword>
<gene>
    <name evidence="2" type="ORF">EI427_19385</name>
</gene>
<dbReference type="OrthoDB" id="9779233at2"/>
<dbReference type="Pfam" id="PF06966">
    <property type="entry name" value="DUF1295"/>
    <property type="match status" value="1"/>
</dbReference>
<proteinExistence type="predicted"/>
<protein>
    <submittedName>
        <fullName evidence="2">DUF1295 domain-containing protein</fullName>
    </submittedName>
</protein>
<evidence type="ECO:0000313" key="3">
    <source>
        <dbReference type="Proteomes" id="UP000267268"/>
    </source>
</evidence>
<keyword evidence="3" id="KW-1185">Reference proteome</keyword>
<dbReference type="RefSeq" id="WP_126617841.1">
    <property type="nucleotide sequence ID" value="NZ_CP034562.1"/>
</dbReference>
<keyword evidence="1" id="KW-1133">Transmembrane helix</keyword>
<dbReference type="AlphaFoldDB" id="A0A3S9P7V8"/>
<dbReference type="KEGG" id="fll:EI427_19385"/>
<feature type="transmembrane region" description="Helical" evidence="1">
    <location>
        <begin position="32"/>
        <end position="52"/>
    </location>
</feature>
<feature type="transmembrane region" description="Helical" evidence="1">
    <location>
        <begin position="146"/>
        <end position="174"/>
    </location>
</feature>
<accession>A0A3S9P7V8</accession>
<feature type="transmembrane region" description="Helical" evidence="1">
    <location>
        <begin position="92"/>
        <end position="113"/>
    </location>
</feature>
<dbReference type="InterPro" id="IPR010721">
    <property type="entry name" value="UstE-like"/>
</dbReference>
<keyword evidence="1" id="KW-0472">Membrane</keyword>
<sequence>MKVSTYINAHKILLIPVVLFLMWYFNNWSTEAFIYLAIHGTYCLLWLLKHNMFPDNRFSEKQPFLIGLFFIFLPLGGYYIAPYLLISNYVVLPPYLFVLVVFIYTLGIFLHYVSDAQKYFTLKLQKGLINEGLFTKTRNPNYLGEILIYSAYAIMAMHWIPWLVLSGWVFGFFLKNMIKKDKSISRHEGFINYKKKSWLLFPKP</sequence>
<dbReference type="Gene3D" id="1.20.120.1630">
    <property type="match status" value="1"/>
</dbReference>
<feature type="transmembrane region" description="Helical" evidence="1">
    <location>
        <begin position="64"/>
        <end position="86"/>
    </location>
</feature>
<organism evidence="2 3">
    <name type="scientific">Flammeovirga pectinis</name>
    <dbReference type="NCBI Taxonomy" id="2494373"/>
    <lineage>
        <taxon>Bacteria</taxon>
        <taxon>Pseudomonadati</taxon>
        <taxon>Bacteroidota</taxon>
        <taxon>Cytophagia</taxon>
        <taxon>Cytophagales</taxon>
        <taxon>Flammeovirgaceae</taxon>
        <taxon>Flammeovirga</taxon>
    </lineage>
</organism>
<name>A0A3S9P7V8_9BACT</name>
<dbReference type="EMBL" id="CP034562">
    <property type="protein sequence ID" value="AZQ64295.1"/>
    <property type="molecule type" value="Genomic_DNA"/>
</dbReference>
<feature type="transmembrane region" description="Helical" evidence="1">
    <location>
        <begin position="7"/>
        <end position="26"/>
    </location>
</feature>
<dbReference type="Proteomes" id="UP000267268">
    <property type="component" value="Chromosome 1"/>
</dbReference>